<gene>
    <name evidence="1" type="ORF">HMPREF1863_00415</name>
</gene>
<protein>
    <submittedName>
        <fullName evidence="1">Uncharacterized protein</fullName>
    </submittedName>
</protein>
<dbReference type="STRING" id="755172.HMPREF1863_00415"/>
<accession>A0A134AJJ2</accession>
<organism evidence="1 2">
    <name type="scientific">Aedoeadaptatus coxii</name>
    <dbReference type="NCBI Taxonomy" id="755172"/>
    <lineage>
        <taxon>Bacteria</taxon>
        <taxon>Bacillati</taxon>
        <taxon>Bacillota</taxon>
        <taxon>Tissierellia</taxon>
        <taxon>Tissierellales</taxon>
        <taxon>Peptoniphilaceae</taxon>
        <taxon>Aedoeadaptatus</taxon>
    </lineage>
</organism>
<evidence type="ECO:0000313" key="2">
    <source>
        <dbReference type="Proteomes" id="UP000070442"/>
    </source>
</evidence>
<dbReference type="Proteomes" id="UP000070442">
    <property type="component" value="Unassembled WGS sequence"/>
</dbReference>
<evidence type="ECO:0000313" key="1">
    <source>
        <dbReference type="EMBL" id="KXB67906.1"/>
    </source>
</evidence>
<dbReference type="EMBL" id="LSDG01000011">
    <property type="protein sequence ID" value="KXB67906.1"/>
    <property type="molecule type" value="Genomic_DNA"/>
</dbReference>
<reference evidence="2" key="1">
    <citation type="submission" date="2016-01" db="EMBL/GenBank/DDBJ databases">
        <authorList>
            <person name="Mitreva M."/>
            <person name="Pepin K.H."/>
            <person name="Mihindukulasuriya K.A."/>
            <person name="Fulton R."/>
            <person name="Fronick C."/>
            <person name="O'Laughlin M."/>
            <person name="Miner T."/>
            <person name="Herter B."/>
            <person name="Rosa B.A."/>
            <person name="Cordes M."/>
            <person name="Tomlinson C."/>
            <person name="Wollam A."/>
            <person name="Palsikar V.B."/>
            <person name="Mardis E.R."/>
            <person name="Wilson R.K."/>
        </authorList>
    </citation>
    <scope>NUCLEOTIDE SEQUENCE [LARGE SCALE GENOMIC DNA]</scope>
    <source>
        <strain evidence="2">DNF00729</strain>
    </source>
</reference>
<dbReference type="PATRIC" id="fig|755172.3.peg.398"/>
<sequence>MNMFFLNSFRSFHLEKAKHSFKKSFSQNLGGGNRVSGFVSFSAKGKFIIF</sequence>
<comment type="caution">
    <text evidence="1">The sequence shown here is derived from an EMBL/GenBank/DDBJ whole genome shotgun (WGS) entry which is preliminary data.</text>
</comment>
<proteinExistence type="predicted"/>
<keyword evidence="2" id="KW-1185">Reference proteome</keyword>
<name>A0A134AJJ2_9FIRM</name>
<dbReference type="AlphaFoldDB" id="A0A134AJJ2"/>